<dbReference type="Gene3D" id="1.10.8.10">
    <property type="entry name" value="DNA helicase RuvA subunit, C-terminal domain"/>
    <property type="match status" value="1"/>
</dbReference>
<accession>A0A0D0T7F2</accession>
<dbReference type="CDD" id="cd14361">
    <property type="entry name" value="UBA_HYPK"/>
    <property type="match status" value="1"/>
</dbReference>
<name>A0A0D0T7F2_9TREE</name>
<gene>
    <name evidence="2" type="ORF">I313_02053</name>
</gene>
<dbReference type="InterPro" id="IPR044034">
    <property type="entry name" value="NAC-like_UBA"/>
</dbReference>
<dbReference type="InterPro" id="IPR038922">
    <property type="entry name" value="HYPK_UBA"/>
</dbReference>
<dbReference type="OrthoDB" id="285219at2759"/>
<proteinExistence type="predicted"/>
<evidence type="ECO:0000259" key="1">
    <source>
        <dbReference type="Pfam" id="PF19026"/>
    </source>
</evidence>
<feature type="domain" description="Nascent polypeptide-associated complex subunit alpha-like UBA" evidence="1">
    <location>
        <begin position="64"/>
        <end position="98"/>
    </location>
</feature>
<dbReference type="Pfam" id="PF19026">
    <property type="entry name" value="UBA_HYPK"/>
    <property type="match status" value="1"/>
</dbReference>
<evidence type="ECO:0000313" key="2">
    <source>
        <dbReference type="EMBL" id="KIR41892.1"/>
    </source>
</evidence>
<dbReference type="HOGENOM" id="CLU_160186_0_0_1"/>
<sequence>MASGSTTRPHQGEVIQEFLDGGSYIRDNLRDAVTELNERRNTREEGQKAAKAMEALDVSKAGDVKAQDVEFIAQHTGLDKKEAEKILRAEKGDLIKALLKSVQPRRRANSLNGDAIPK</sequence>
<organism evidence="2 3">
    <name type="scientific">Cryptococcus deuterogattii Ram5</name>
    <dbReference type="NCBI Taxonomy" id="1296110"/>
    <lineage>
        <taxon>Eukaryota</taxon>
        <taxon>Fungi</taxon>
        <taxon>Dikarya</taxon>
        <taxon>Basidiomycota</taxon>
        <taxon>Agaricomycotina</taxon>
        <taxon>Tremellomycetes</taxon>
        <taxon>Tremellales</taxon>
        <taxon>Cryptococcaceae</taxon>
        <taxon>Cryptococcus</taxon>
        <taxon>Cryptococcus gattii species complex</taxon>
    </lineage>
</organism>
<protein>
    <recommendedName>
        <fullName evidence="1">Nascent polypeptide-associated complex subunit alpha-like UBA domain-containing protein</fullName>
    </recommendedName>
</protein>
<dbReference type="AlphaFoldDB" id="A0A0D0T7F2"/>
<keyword evidence="3" id="KW-1185">Reference proteome</keyword>
<reference evidence="2 3" key="1">
    <citation type="submission" date="2015-01" db="EMBL/GenBank/DDBJ databases">
        <title>The Genome Sequence of Cryptococcus gattii Ram5.</title>
        <authorList>
            <consortium name="The Broad Institute Genomics Platform"/>
            <person name="Cuomo C."/>
            <person name="Litvintseva A."/>
            <person name="Chen Y."/>
            <person name="Heitman J."/>
            <person name="Sun S."/>
            <person name="Springer D."/>
            <person name="Dromer F."/>
            <person name="Young S."/>
            <person name="Zeng Q."/>
            <person name="Gargeya S."/>
            <person name="Abouelleil A."/>
            <person name="Alvarado L."/>
            <person name="Chapman S.B."/>
            <person name="Gainer-Dewar J."/>
            <person name="Goldberg J."/>
            <person name="Griggs A."/>
            <person name="Gujja S."/>
            <person name="Hansen M."/>
            <person name="Howarth C."/>
            <person name="Imamovic A."/>
            <person name="Larimer J."/>
            <person name="Murphy C."/>
            <person name="Naylor J."/>
            <person name="Pearson M."/>
            <person name="Priest M."/>
            <person name="Roberts A."/>
            <person name="Saif S."/>
            <person name="Shea T."/>
            <person name="Sykes S."/>
            <person name="Wortman J."/>
            <person name="Nusbaum C."/>
            <person name="Birren B."/>
        </authorList>
    </citation>
    <scope>NUCLEOTIDE SEQUENCE [LARGE SCALE GENOMIC DNA]</scope>
    <source>
        <strain evidence="2 3">Ram5</strain>
    </source>
</reference>
<dbReference type="EMBL" id="KN847899">
    <property type="protein sequence ID" value="KIR41892.1"/>
    <property type="molecule type" value="Genomic_DNA"/>
</dbReference>
<evidence type="ECO:0000313" key="3">
    <source>
        <dbReference type="Proteomes" id="UP000053392"/>
    </source>
</evidence>
<dbReference type="Proteomes" id="UP000053392">
    <property type="component" value="Unassembled WGS sequence"/>
</dbReference>